<name>A0A7L4ZI99_9FLAO</name>
<keyword evidence="2 4" id="KW-0238">DNA-binding</keyword>
<evidence type="ECO:0000256" key="1">
    <source>
        <dbReference type="ARBA" id="ARBA00022908"/>
    </source>
</evidence>
<dbReference type="InterPro" id="IPR044068">
    <property type="entry name" value="CB"/>
</dbReference>
<evidence type="ECO:0000259" key="5">
    <source>
        <dbReference type="PROSITE" id="PS51898"/>
    </source>
</evidence>
<evidence type="ECO:0000256" key="2">
    <source>
        <dbReference type="ARBA" id="ARBA00023125"/>
    </source>
</evidence>
<dbReference type="PROSITE" id="PS51900">
    <property type="entry name" value="CB"/>
    <property type="match status" value="1"/>
</dbReference>
<dbReference type="PROSITE" id="PS51898">
    <property type="entry name" value="TYR_RECOMBINASE"/>
    <property type="match status" value="1"/>
</dbReference>
<dbReference type="InterPro" id="IPR010998">
    <property type="entry name" value="Integrase_recombinase_N"/>
</dbReference>
<dbReference type="SUPFAM" id="SSF56349">
    <property type="entry name" value="DNA breaking-rejoining enzymes"/>
    <property type="match status" value="1"/>
</dbReference>
<evidence type="ECO:0000259" key="6">
    <source>
        <dbReference type="PROSITE" id="PS51900"/>
    </source>
</evidence>
<dbReference type="AlphaFoldDB" id="A0A7L4ZI99"/>
<evidence type="ECO:0000313" key="8">
    <source>
        <dbReference type="EMBL" id="QHI36717.1"/>
    </source>
</evidence>
<dbReference type="Gene3D" id="1.10.150.130">
    <property type="match status" value="1"/>
</dbReference>
<dbReference type="OrthoDB" id="9806835at2"/>
<reference evidence="7" key="2">
    <citation type="submission" date="2017-01" db="EMBL/GenBank/DDBJ databases">
        <authorList>
            <person name="Cho J.-C."/>
        </authorList>
    </citation>
    <scope>NUCLEOTIDE SEQUENCE</scope>
    <source>
        <strain evidence="7">IMCC3317</strain>
    </source>
</reference>
<gene>
    <name evidence="7" type="primary">xerC_3</name>
    <name evidence="8" type="synonym">xerC_4</name>
    <name evidence="7" type="ORF">IMCC3317_14980</name>
    <name evidence="8" type="ORF">IMCC3317_20870</name>
</gene>
<keyword evidence="3" id="KW-0233">DNA recombination</keyword>
<dbReference type="InterPro" id="IPR002104">
    <property type="entry name" value="Integrase_catalytic"/>
</dbReference>
<dbReference type="EMBL" id="CP019288">
    <property type="protein sequence ID" value="QHI36139.1"/>
    <property type="molecule type" value="Genomic_DNA"/>
</dbReference>
<dbReference type="GO" id="GO:0003677">
    <property type="term" value="F:DNA binding"/>
    <property type="evidence" value="ECO:0007669"/>
    <property type="project" value="UniProtKB-UniRule"/>
</dbReference>
<dbReference type="GO" id="GO:0015074">
    <property type="term" value="P:DNA integration"/>
    <property type="evidence" value="ECO:0007669"/>
    <property type="project" value="UniProtKB-KW"/>
</dbReference>
<dbReference type="Gene3D" id="1.10.443.10">
    <property type="entry name" value="Intergrase catalytic core"/>
    <property type="match status" value="1"/>
</dbReference>
<dbReference type="Proteomes" id="UP000464657">
    <property type="component" value="Chromosome"/>
</dbReference>
<evidence type="ECO:0000313" key="9">
    <source>
        <dbReference type="Proteomes" id="UP000464657"/>
    </source>
</evidence>
<keyword evidence="1" id="KW-0229">DNA integration</keyword>
<evidence type="ECO:0000256" key="3">
    <source>
        <dbReference type="ARBA" id="ARBA00023172"/>
    </source>
</evidence>
<reference evidence="7 9" key="1">
    <citation type="journal article" date="2013" name="Int. J. Syst. Evol. Microbiol.">
        <title>Kordia antarctica sp. nov., isolated from Antarctic seawater.</title>
        <authorList>
            <person name="Baek K."/>
            <person name="Choi A."/>
            <person name="Kang I."/>
            <person name="Lee K."/>
            <person name="Cho J.C."/>
        </authorList>
    </citation>
    <scope>NUCLEOTIDE SEQUENCE [LARGE SCALE GENOMIC DNA]</scope>
    <source>
        <strain evidence="7 9">IMCC3317</strain>
    </source>
</reference>
<evidence type="ECO:0000313" key="7">
    <source>
        <dbReference type="EMBL" id="QHI36139.1"/>
    </source>
</evidence>
<dbReference type="GO" id="GO:0006310">
    <property type="term" value="P:DNA recombination"/>
    <property type="evidence" value="ECO:0007669"/>
    <property type="project" value="UniProtKB-KW"/>
</dbReference>
<protein>
    <submittedName>
        <fullName evidence="7">Tyrosine recombinase XerC</fullName>
    </submittedName>
</protein>
<accession>A0A7L4ZI99</accession>
<dbReference type="EMBL" id="CP019288">
    <property type="protein sequence ID" value="QHI36717.1"/>
    <property type="molecule type" value="Genomic_DNA"/>
</dbReference>
<dbReference type="KEGG" id="kan:IMCC3317_20870"/>
<evidence type="ECO:0000256" key="4">
    <source>
        <dbReference type="PROSITE-ProRule" id="PRU01248"/>
    </source>
</evidence>
<dbReference type="InterPro" id="IPR011010">
    <property type="entry name" value="DNA_brk_join_enz"/>
</dbReference>
<dbReference type="RefSeq" id="WP_160128865.1">
    <property type="nucleotide sequence ID" value="NZ_CP019288.1"/>
</dbReference>
<dbReference type="Pfam" id="PF00589">
    <property type="entry name" value="Phage_integrase"/>
    <property type="match status" value="1"/>
</dbReference>
<dbReference type="KEGG" id="kan:IMCC3317_14980"/>
<sequence>MSTFNEILQNEYVIEYNLKAKKDYSQPKVYDANGDLSKRWYVYYSYREPKTDKLKRQPPIYKGANRFDTKAERLEILMAYKLALKKLLSQGYSPYENYKVTEAKIEKIEKEAIKDKSLLPKTNEYNVREALIFALEQKLPYLSRRGKINIKGNLKRFLTWLKDQKLDIITIKELKRREVSIFLNTIKKYDKHRNLTDEPVNAKTRNGYRTSLSSLFSQLVSDDIVAYNIITAIKKLKENPKKHKSYTDSQIRVMREYMDDNDPYLRKFTQFIAYAFLRNVEVCRLKVGDIDLENRRLYVQTKTEAQEVVPIIESLAKVIEQMELHKYKSTDFIFSDSETCGEWNVSEKTKTNHFYDRFAIMKKELQLDTDQTLYSFKHTAASNLYNSLASEGKADEQVLTELMSFTRHKTKSQLRKYLRGIGASLAKDYSNKYTIDF</sequence>
<proteinExistence type="predicted"/>
<feature type="domain" description="Tyr recombinase" evidence="5">
    <location>
        <begin position="241"/>
        <end position="430"/>
    </location>
</feature>
<organism evidence="7 9">
    <name type="scientific">Kordia antarctica</name>
    <dbReference type="NCBI Taxonomy" id="1218801"/>
    <lineage>
        <taxon>Bacteria</taxon>
        <taxon>Pseudomonadati</taxon>
        <taxon>Bacteroidota</taxon>
        <taxon>Flavobacteriia</taxon>
        <taxon>Flavobacteriales</taxon>
        <taxon>Flavobacteriaceae</taxon>
        <taxon>Kordia</taxon>
    </lineage>
</organism>
<dbReference type="InterPro" id="IPR013762">
    <property type="entry name" value="Integrase-like_cat_sf"/>
</dbReference>
<dbReference type="CDD" id="cd00397">
    <property type="entry name" value="DNA_BRE_C"/>
    <property type="match status" value="1"/>
</dbReference>
<keyword evidence="9" id="KW-1185">Reference proteome</keyword>
<feature type="domain" description="Core-binding (CB)" evidence="6">
    <location>
        <begin position="122"/>
        <end position="220"/>
    </location>
</feature>